<comment type="subcellular location">
    <subcellularLocation>
        <location evidence="1">Cell membrane</location>
        <topology evidence="1">Multi-pass membrane protein</topology>
    </subcellularLocation>
    <subcellularLocation>
        <location evidence="8">Membrane</location>
        <topology evidence="8">Multi-pass membrane protein</topology>
    </subcellularLocation>
</comment>
<evidence type="ECO:0000256" key="3">
    <source>
        <dbReference type="ARBA" id="ARBA00022448"/>
    </source>
</evidence>
<dbReference type="RefSeq" id="WP_267152950.1">
    <property type="nucleotide sequence ID" value="NZ_JAPMLT010000012.1"/>
</dbReference>
<keyword evidence="10" id="KW-1185">Reference proteome</keyword>
<comment type="caution">
    <text evidence="9">The sequence shown here is derived from an EMBL/GenBank/DDBJ whole genome shotgun (WGS) entry which is preliminary data.</text>
</comment>
<evidence type="ECO:0000256" key="6">
    <source>
        <dbReference type="ARBA" id="ARBA00022989"/>
    </source>
</evidence>
<evidence type="ECO:0000256" key="1">
    <source>
        <dbReference type="ARBA" id="ARBA00004651"/>
    </source>
</evidence>
<dbReference type="PANTHER" id="PTHR46494">
    <property type="entry name" value="CORA FAMILY METAL ION TRANSPORTER (EUROFUNG)"/>
    <property type="match status" value="1"/>
</dbReference>
<keyword evidence="6 8" id="KW-1133">Transmembrane helix</keyword>
<dbReference type="SUPFAM" id="SSF144083">
    <property type="entry name" value="Magnesium transport protein CorA, transmembrane region"/>
    <property type="match status" value="1"/>
</dbReference>
<dbReference type="Gene3D" id="3.30.460.20">
    <property type="entry name" value="CorA soluble domain-like"/>
    <property type="match status" value="1"/>
</dbReference>
<evidence type="ECO:0000256" key="4">
    <source>
        <dbReference type="ARBA" id="ARBA00022475"/>
    </source>
</evidence>
<evidence type="ECO:0000256" key="7">
    <source>
        <dbReference type="ARBA" id="ARBA00023136"/>
    </source>
</evidence>
<dbReference type="Proteomes" id="UP001208017">
    <property type="component" value="Unassembled WGS sequence"/>
</dbReference>
<reference evidence="9 10" key="1">
    <citation type="submission" date="2022-11" db="EMBL/GenBank/DDBJ databases">
        <title>Study of microbial diversity in lake waters.</title>
        <authorList>
            <person name="Zhang J."/>
        </authorList>
    </citation>
    <scope>NUCLEOTIDE SEQUENCE [LARGE SCALE GENOMIC DNA]</scope>
    <source>
        <strain evidence="9 10">DT12</strain>
    </source>
</reference>
<keyword evidence="8" id="KW-0406">Ion transport</keyword>
<evidence type="ECO:0000313" key="10">
    <source>
        <dbReference type="Proteomes" id="UP001208017"/>
    </source>
</evidence>
<sequence>MIRTLALIKAKGFVKDLPLSSLSGPDVLWYWVDFNQPDENEARLLADPFHFHPLAIEDCYHFLQRPKMDYYDGYQFFVLHALNPLTLHAEEIDLFLGPNYVVSFHLMPLREVEEVWSRIMQDKKAKERGPLFVVYQIMDKLVDNYFPMIYQIEDHLDAIEDNTNRQSVSALMDQVFDIRSDLLKIRRTVVPMRDLLYRILNSSHIQDHKLHHAYFTDIHDHLLKLTEMIESNREMTADLRDSYLSINSNRMNQVMMTLTMITTIFMPLTLIAGIYGMNFENMPELTTRYGYYVVLGVMLTAGSLMYLWFRRKGWFDEPRK</sequence>
<evidence type="ECO:0000313" key="9">
    <source>
        <dbReference type="EMBL" id="MCX7571702.1"/>
    </source>
</evidence>
<feature type="transmembrane region" description="Helical" evidence="8">
    <location>
        <begin position="289"/>
        <end position="309"/>
    </location>
</feature>
<keyword evidence="3 8" id="KW-0813">Transport</keyword>
<feature type="transmembrane region" description="Helical" evidence="8">
    <location>
        <begin position="254"/>
        <end position="277"/>
    </location>
</feature>
<evidence type="ECO:0000256" key="8">
    <source>
        <dbReference type="RuleBase" id="RU362010"/>
    </source>
</evidence>
<dbReference type="Gene3D" id="1.20.58.340">
    <property type="entry name" value="Magnesium transport protein CorA, transmembrane region"/>
    <property type="match status" value="2"/>
</dbReference>
<gene>
    <name evidence="8 9" type="primary">corA</name>
    <name evidence="9" type="ORF">OS242_17300</name>
</gene>
<comment type="similarity">
    <text evidence="2 8">Belongs to the CorA metal ion transporter (MIT) (TC 1.A.35) family.</text>
</comment>
<dbReference type="EMBL" id="JAPMLT010000012">
    <property type="protein sequence ID" value="MCX7571702.1"/>
    <property type="molecule type" value="Genomic_DNA"/>
</dbReference>
<dbReference type="InterPro" id="IPR004488">
    <property type="entry name" value="Mg/Co-transport_prot_CorA"/>
</dbReference>
<dbReference type="NCBIfam" id="TIGR00383">
    <property type="entry name" value="corA"/>
    <property type="match status" value="1"/>
</dbReference>
<dbReference type="InterPro" id="IPR002523">
    <property type="entry name" value="MgTranspt_CorA/ZnTranspt_ZntB"/>
</dbReference>
<dbReference type="Pfam" id="PF01544">
    <property type="entry name" value="CorA"/>
    <property type="match status" value="1"/>
</dbReference>
<dbReference type="InterPro" id="IPR045863">
    <property type="entry name" value="CorA_TM1_TM2"/>
</dbReference>
<evidence type="ECO:0000256" key="5">
    <source>
        <dbReference type="ARBA" id="ARBA00022692"/>
    </source>
</evidence>
<comment type="function">
    <text evidence="8">Mediates influx of magnesium ions.</text>
</comment>
<dbReference type="SUPFAM" id="SSF143865">
    <property type="entry name" value="CorA soluble domain-like"/>
    <property type="match status" value="1"/>
</dbReference>
<evidence type="ECO:0000256" key="2">
    <source>
        <dbReference type="ARBA" id="ARBA00009765"/>
    </source>
</evidence>
<name>A0ABT3X759_9BACL</name>
<dbReference type="CDD" id="cd12831">
    <property type="entry name" value="TmCorA-like_u2"/>
    <property type="match status" value="1"/>
</dbReference>
<protein>
    <recommendedName>
        <fullName evidence="8">Magnesium transport protein CorA</fullName>
    </recommendedName>
</protein>
<keyword evidence="8" id="KW-0460">Magnesium</keyword>
<proteinExistence type="inferred from homology"/>
<keyword evidence="5 8" id="KW-0812">Transmembrane</keyword>
<dbReference type="PANTHER" id="PTHR46494:SF1">
    <property type="entry name" value="CORA FAMILY METAL ION TRANSPORTER (EUROFUNG)"/>
    <property type="match status" value="1"/>
</dbReference>
<organism evidence="9 10">
    <name type="scientific">Tumebacillus lacus</name>
    <dbReference type="NCBI Taxonomy" id="2995335"/>
    <lineage>
        <taxon>Bacteria</taxon>
        <taxon>Bacillati</taxon>
        <taxon>Bacillota</taxon>
        <taxon>Bacilli</taxon>
        <taxon>Bacillales</taxon>
        <taxon>Alicyclobacillaceae</taxon>
        <taxon>Tumebacillus</taxon>
    </lineage>
</organism>
<accession>A0ABT3X759</accession>
<keyword evidence="7 8" id="KW-0472">Membrane</keyword>
<keyword evidence="4 8" id="KW-1003">Cell membrane</keyword>
<dbReference type="InterPro" id="IPR045861">
    <property type="entry name" value="CorA_cytoplasmic_dom"/>
</dbReference>